<feature type="domain" description="Acyl-CoA dehydrogenase/oxidase N-terminal" evidence="8">
    <location>
        <begin position="6"/>
        <end position="119"/>
    </location>
</feature>
<comment type="caution">
    <text evidence="9">The sequence shown here is derived from an EMBL/GenBank/DDBJ whole genome shotgun (WGS) entry which is preliminary data.</text>
</comment>
<dbReference type="PROSITE" id="PS00073">
    <property type="entry name" value="ACYL_COA_DH_2"/>
    <property type="match status" value="1"/>
</dbReference>
<evidence type="ECO:0000259" key="8">
    <source>
        <dbReference type="Pfam" id="PF02771"/>
    </source>
</evidence>
<dbReference type="PIRSF" id="PIRSF016578">
    <property type="entry name" value="HsaA"/>
    <property type="match status" value="1"/>
</dbReference>
<dbReference type="InterPro" id="IPR036250">
    <property type="entry name" value="AcylCo_DH-like_C"/>
</dbReference>
<dbReference type="InterPro" id="IPR006091">
    <property type="entry name" value="Acyl-CoA_Oxase/DH_mid-dom"/>
</dbReference>
<dbReference type="Gene3D" id="1.10.540.10">
    <property type="entry name" value="Acyl-CoA dehydrogenase/oxidase, N-terminal domain"/>
    <property type="match status" value="1"/>
</dbReference>
<dbReference type="Proteomes" id="UP000245998">
    <property type="component" value="Unassembled WGS sequence"/>
</dbReference>
<comment type="cofactor">
    <cofactor evidence="1 5">
        <name>FAD</name>
        <dbReference type="ChEBI" id="CHEBI:57692"/>
    </cofactor>
</comment>
<dbReference type="Pfam" id="PF00441">
    <property type="entry name" value="Acyl-CoA_dh_1"/>
    <property type="match status" value="1"/>
</dbReference>
<reference evidence="9 10" key="1">
    <citation type="submission" date="2018-04" db="EMBL/GenBank/DDBJ databases">
        <title>Camelliibacillus theae gen. nov., sp. nov., isolated from Pu'er tea.</title>
        <authorList>
            <person name="Niu L."/>
        </authorList>
    </citation>
    <scope>NUCLEOTIDE SEQUENCE [LARGE SCALE GENOMIC DNA]</scope>
    <source>
        <strain evidence="9 10">T8</strain>
    </source>
</reference>
<name>A0A2U1JTR1_9BACI</name>
<accession>A0A2U1JTR1</accession>
<comment type="similarity">
    <text evidence="2 5">Belongs to the acyl-CoA dehydrogenase family.</text>
</comment>
<evidence type="ECO:0000256" key="2">
    <source>
        <dbReference type="ARBA" id="ARBA00009347"/>
    </source>
</evidence>
<evidence type="ECO:0000313" key="10">
    <source>
        <dbReference type="Proteomes" id="UP000245998"/>
    </source>
</evidence>
<dbReference type="FunFam" id="1.20.140.10:FF:000012">
    <property type="entry name" value="Acyl-CoA dehydrogenase fadE12"/>
    <property type="match status" value="1"/>
</dbReference>
<dbReference type="Gene3D" id="2.40.110.10">
    <property type="entry name" value="Butyryl-CoA Dehydrogenase, subunit A, domain 2"/>
    <property type="match status" value="1"/>
</dbReference>
<dbReference type="AlphaFoldDB" id="A0A2U1JTR1"/>
<dbReference type="Gene3D" id="1.20.140.10">
    <property type="entry name" value="Butyryl-CoA Dehydrogenase, subunit A, domain 3"/>
    <property type="match status" value="1"/>
</dbReference>
<dbReference type="PANTHER" id="PTHR43884">
    <property type="entry name" value="ACYL-COA DEHYDROGENASE"/>
    <property type="match status" value="1"/>
</dbReference>
<dbReference type="Pfam" id="PF02771">
    <property type="entry name" value="Acyl-CoA_dh_N"/>
    <property type="match status" value="1"/>
</dbReference>
<dbReference type="InterPro" id="IPR037069">
    <property type="entry name" value="AcylCoA_DH/ox_N_sf"/>
</dbReference>
<keyword evidence="5" id="KW-0560">Oxidoreductase</keyword>
<evidence type="ECO:0000259" key="7">
    <source>
        <dbReference type="Pfam" id="PF02770"/>
    </source>
</evidence>
<dbReference type="OrthoDB" id="9802447at2"/>
<evidence type="ECO:0000256" key="4">
    <source>
        <dbReference type="ARBA" id="ARBA00022827"/>
    </source>
</evidence>
<feature type="domain" description="Acyl-CoA dehydrogenase/oxidase C-terminal" evidence="6">
    <location>
        <begin position="233"/>
        <end position="381"/>
    </location>
</feature>
<proteinExistence type="inferred from homology"/>
<sequence length="388" mass="43074">MNFEWTEDQISIRKEVSRLAAKFDDNYWAECDREHKFPWEFYNAFAEAGWVGIAIPEEYGGSGLGITEASIALHAVAESGAGMNGGTALHLSMFGLNPVVKHGSEEMKQKYLPQAAKGELHVSFGVTEPDAGTDTPRISTFARKDGNRYIVNGQKVWNSKAKESSKVLLLTRTTPLEECKRRTDGMTLFLADLDERYVTIKEIEKLGRHAVDSNELFIEDLPVDASDIVGEEGKGFYHLLDGLNPERILLAAEFCGLGRVALNKAVQYANERVVFGRPIGKNQAIQHPLAASYAMLDAADLMWQRAAINYDKGLPSGPDANTAKYVAAEVVFEACDNALQTFGGFGYAKEFHVERYWREARLLKIAPVSQQMVLNYIGEHVLGLPKSY</sequence>
<evidence type="ECO:0000313" key="9">
    <source>
        <dbReference type="EMBL" id="PWA08522.1"/>
    </source>
</evidence>
<keyword evidence="3 5" id="KW-0285">Flavoprotein</keyword>
<dbReference type="InterPro" id="IPR009100">
    <property type="entry name" value="AcylCoA_DH/oxidase_NM_dom_sf"/>
</dbReference>
<keyword evidence="10" id="KW-1185">Reference proteome</keyword>
<dbReference type="InterPro" id="IPR046373">
    <property type="entry name" value="Acyl-CoA_Oxase/DH_mid-dom_sf"/>
</dbReference>
<dbReference type="GO" id="GO:0050660">
    <property type="term" value="F:flavin adenine dinucleotide binding"/>
    <property type="evidence" value="ECO:0007669"/>
    <property type="project" value="InterPro"/>
</dbReference>
<dbReference type="Pfam" id="PF02770">
    <property type="entry name" value="Acyl-CoA_dh_M"/>
    <property type="match status" value="1"/>
</dbReference>
<organism evidence="9 10">
    <name type="scientific">Pueribacillus theae</name>
    <dbReference type="NCBI Taxonomy" id="2171751"/>
    <lineage>
        <taxon>Bacteria</taxon>
        <taxon>Bacillati</taxon>
        <taxon>Bacillota</taxon>
        <taxon>Bacilli</taxon>
        <taxon>Bacillales</taxon>
        <taxon>Bacillaceae</taxon>
        <taxon>Pueribacillus</taxon>
    </lineage>
</organism>
<dbReference type="InterPro" id="IPR006089">
    <property type="entry name" value="Acyl-CoA_DH_CS"/>
</dbReference>
<evidence type="ECO:0000256" key="5">
    <source>
        <dbReference type="RuleBase" id="RU362125"/>
    </source>
</evidence>
<dbReference type="SUPFAM" id="SSF47203">
    <property type="entry name" value="Acyl-CoA dehydrogenase C-terminal domain-like"/>
    <property type="match status" value="1"/>
</dbReference>
<dbReference type="InterPro" id="IPR009075">
    <property type="entry name" value="AcylCo_DH/oxidase_C"/>
</dbReference>
<protein>
    <submittedName>
        <fullName evidence="9">Acyl-CoA dehydrogenase</fullName>
    </submittedName>
</protein>
<keyword evidence="4 5" id="KW-0274">FAD</keyword>
<gene>
    <name evidence="9" type="ORF">DCC39_14685</name>
</gene>
<dbReference type="SUPFAM" id="SSF56645">
    <property type="entry name" value="Acyl-CoA dehydrogenase NM domain-like"/>
    <property type="match status" value="1"/>
</dbReference>
<evidence type="ECO:0000256" key="1">
    <source>
        <dbReference type="ARBA" id="ARBA00001974"/>
    </source>
</evidence>
<dbReference type="InterPro" id="IPR013786">
    <property type="entry name" value="AcylCoA_DH/ox_N"/>
</dbReference>
<evidence type="ECO:0000259" key="6">
    <source>
        <dbReference type="Pfam" id="PF00441"/>
    </source>
</evidence>
<dbReference type="RefSeq" id="WP_116555657.1">
    <property type="nucleotide sequence ID" value="NZ_QCZG01000036.1"/>
</dbReference>
<dbReference type="EMBL" id="QCZG01000036">
    <property type="protein sequence ID" value="PWA08522.1"/>
    <property type="molecule type" value="Genomic_DNA"/>
</dbReference>
<feature type="domain" description="Acyl-CoA oxidase/dehydrogenase middle" evidence="7">
    <location>
        <begin position="123"/>
        <end position="220"/>
    </location>
</feature>
<dbReference type="PANTHER" id="PTHR43884:SF12">
    <property type="entry name" value="ISOVALERYL-COA DEHYDROGENASE, MITOCHONDRIAL-RELATED"/>
    <property type="match status" value="1"/>
</dbReference>
<dbReference type="GO" id="GO:0003995">
    <property type="term" value="F:acyl-CoA dehydrogenase activity"/>
    <property type="evidence" value="ECO:0007669"/>
    <property type="project" value="InterPro"/>
</dbReference>
<evidence type="ECO:0000256" key="3">
    <source>
        <dbReference type="ARBA" id="ARBA00022630"/>
    </source>
</evidence>